<dbReference type="InterPro" id="IPR005024">
    <property type="entry name" value="Snf7_fam"/>
</dbReference>
<accession>A0A1Y1HXM8</accession>
<dbReference type="GO" id="GO:0005771">
    <property type="term" value="C:multivesicular body"/>
    <property type="evidence" value="ECO:0000318"/>
    <property type="project" value="GO_Central"/>
</dbReference>
<dbReference type="GO" id="GO:0032509">
    <property type="term" value="P:endosome transport via multivesicular body sorting pathway"/>
    <property type="evidence" value="ECO:0000318"/>
    <property type="project" value="GO_Central"/>
</dbReference>
<dbReference type="EMBL" id="DF237096">
    <property type="protein sequence ID" value="GAQ83414.1"/>
    <property type="molecule type" value="Genomic_DNA"/>
</dbReference>
<sequence length="215" mass="23410">MASLFTKKKTPKELVRESKREMQHAGRGLDREVAALQLEEKKLVAEIKKTAATGNKAATKVLARQLIRLRGQVTKLQSSKAQLRGVQTHTQAMVANSAVAGAMKGATDVMTSMNKLMDPAQQRKTIMEFQKQNAQMDMAGEMVSDSIDDALDGDDLEEETDDLTNQVLDEIGVDTAAQLASAPKTRIKGPAVAQEEDSFDVDDLDKRLAALRAAN</sequence>
<protein>
    <submittedName>
        <fullName evidence="2">Vacuolar protein sorting-associated protein</fullName>
    </submittedName>
</protein>
<reference evidence="2 3" key="1">
    <citation type="journal article" date="2014" name="Nat. Commun.">
        <title>Klebsormidium flaccidum genome reveals primary factors for plant terrestrial adaptation.</title>
        <authorList>
            <person name="Hori K."/>
            <person name="Maruyama F."/>
            <person name="Fujisawa T."/>
            <person name="Togashi T."/>
            <person name="Yamamoto N."/>
            <person name="Seo M."/>
            <person name="Sato S."/>
            <person name="Yamada T."/>
            <person name="Mori H."/>
            <person name="Tajima N."/>
            <person name="Moriyama T."/>
            <person name="Ikeuchi M."/>
            <person name="Watanabe M."/>
            <person name="Wada H."/>
            <person name="Kobayashi K."/>
            <person name="Saito M."/>
            <person name="Masuda T."/>
            <person name="Sasaki-Sekimoto Y."/>
            <person name="Mashiguchi K."/>
            <person name="Awai K."/>
            <person name="Shimojima M."/>
            <person name="Masuda S."/>
            <person name="Iwai M."/>
            <person name="Nobusawa T."/>
            <person name="Narise T."/>
            <person name="Kondo S."/>
            <person name="Saito H."/>
            <person name="Sato R."/>
            <person name="Murakawa M."/>
            <person name="Ihara Y."/>
            <person name="Oshima-Yamada Y."/>
            <person name="Ohtaka K."/>
            <person name="Satoh M."/>
            <person name="Sonobe K."/>
            <person name="Ishii M."/>
            <person name="Ohtani R."/>
            <person name="Kanamori-Sato M."/>
            <person name="Honoki R."/>
            <person name="Miyazaki D."/>
            <person name="Mochizuki H."/>
            <person name="Umetsu J."/>
            <person name="Higashi K."/>
            <person name="Shibata D."/>
            <person name="Kamiya Y."/>
            <person name="Sato N."/>
            <person name="Nakamura Y."/>
            <person name="Tabata S."/>
            <person name="Ida S."/>
            <person name="Kurokawa K."/>
            <person name="Ohta H."/>
        </authorList>
    </citation>
    <scope>NUCLEOTIDE SEQUENCE [LARGE SCALE GENOMIC DNA]</scope>
    <source>
        <strain evidence="2 3">NIES-2285</strain>
    </source>
</reference>
<evidence type="ECO:0000313" key="2">
    <source>
        <dbReference type="EMBL" id="GAQ83414.1"/>
    </source>
</evidence>
<dbReference type="PANTHER" id="PTHR10476">
    <property type="entry name" value="CHARGED MULTIVESICULAR BODY PROTEIN"/>
    <property type="match status" value="1"/>
</dbReference>
<gene>
    <name evidence="2" type="ORF">KFL_001470110</name>
</gene>
<dbReference type="AlphaFoldDB" id="A0A1Y1HXM8"/>
<dbReference type="OMA" id="EIMRMEM"/>
<feature type="region of interest" description="Disordered" evidence="1">
    <location>
        <begin position="1"/>
        <end position="28"/>
    </location>
</feature>
<dbReference type="GO" id="GO:0000815">
    <property type="term" value="C:ESCRT III complex"/>
    <property type="evidence" value="ECO:0000318"/>
    <property type="project" value="GO_Central"/>
</dbReference>
<evidence type="ECO:0000313" key="3">
    <source>
        <dbReference type="Proteomes" id="UP000054558"/>
    </source>
</evidence>
<dbReference type="Gene3D" id="6.10.140.1230">
    <property type="match status" value="1"/>
</dbReference>
<dbReference type="GO" id="GO:0045324">
    <property type="term" value="P:late endosome to vacuole transport"/>
    <property type="evidence" value="ECO:0000318"/>
    <property type="project" value="GO_Central"/>
</dbReference>
<evidence type="ECO:0000256" key="1">
    <source>
        <dbReference type="SAM" id="MobiDB-lite"/>
    </source>
</evidence>
<name>A0A1Y1HXM8_KLENI</name>
<dbReference type="Proteomes" id="UP000054558">
    <property type="component" value="Unassembled WGS sequence"/>
</dbReference>
<feature type="compositionally biased region" description="Basic residues" evidence="1">
    <location>
        <begin position="1"/>
        <end position="10"/>
    </location>
</feature>
<dbReference type="GO" id="GO:0015031">
    <property type="term" value="P:protein transport"/>
    <property type="evidence" value="ECO:0000318"/>
    <property type="project" value="GO_Central"/>
</dbReference>
<proteinExistence type="predicted"/>
<keyword evidence="3" id="KW-1185">Reference proteome</keyword>
<organism evidence="2 3">
    <name type="scientific">Klebsormidium nitens</name>
    <name type="common">Green alga</name>
    <name type="synonym">Ulothrix nitens</name>
    <dbReference type="NCBI Taxonomy" id="105231"/>
    <lineage>
        <taxon>Eukaryota</taxon>
        <taxon>Viridiplantae</taxon>
        <taxon>Streptophyta</taxon>
        <taxon>Klebsormidiophyceae</taxon>
        <taxon>Klebsormidiales</taxon>
        <taxon>Klebsormidiaceae</taxon>
        <taxon>Klebsormidium</taxon>
    </lineage>
</organism>
<dbReference type="STRING" id="105231.A0A1Y1HXM8"/>
<dbReference type="OrthoDB" id="5594417at2759"/>
<feature type="compositionally biased region" description="Basic and acidic residues" evidence="1">
    <location>
        <begin position="11"/>
        <end position="28"/>
    </location>
</feature>
<dbReference type="Pfam" id="PF03357">
    <property type="entry name" value="Snf7"/>
    <property type="match status" value="1"/>
</dbReference>